<dbReference type="PANTHER" id="PTHR23514">
    <property type="entry name" value="BYPASS OF STOP CODON PROTEIN 6"/>
    <property type="match status" value="1"/>
</dbReference>
<evidence type="ECO:0000313" key="10">
    <source>
        <dbReference type="EMBL" id="CAA9284923.1"/>
    </source>
</evidence>
<keyword evidence="5 8" id="KW-1133">Transmembrane helix</keyword>
<dbReference type="PANTHER" id="PTHR23514:SF3">
    <property type="entry name" value="BYPASS OF STOP CODON PROTEIN 6"/>
    <property type="match status" value="1"/>
</dbReference>
<dbReference type="EMBL" id="CADCTC010000223">
    <property type="protein sequence ID" value="CAA9284923.1"/>
    <property type="molecule type" value="Genomic_DNA"/>
</dbReference>
<feature type="transmembrane region" description="Helical" evidence="8">
    <location>
        <begin position="331"/>
        <end position="350"/>
    </location>
</feature>
<dbReference type="SUPFAM" id="SSF103473">
    <property type="entry name" value="MFS general substrate transporter"/>
    <property type="match status" value="1"/>
</dbReference>
<evidence type="ECO:0000256" key="1">
    <source>
        <dbReference type="ARBA" id="ARBA00004651"/>
    </source>
</evidence>
<evidence type="ECO:0000256" key="3">
    <source>
        <dbReference type="ARBA" id="ARBA00022448"/>
    </source>
</evidence>
<dbReference type="InterPro" id="IPR020846">
    <property type="entry name" value="MFS_dom"/>
</dbReference>
<accession>A0A6J4JR10</accession>
<feature type="transmembrane region" description="Helical" evidence="8">
    <location>
        <begin position="159"/>
        <end position="179"/>
    </location>
</feature>
<dbReference type="GO" id="GO:0022857">
    <property type="term" value="F:transmembrane transporter activity"/>
    <property type="evidence" value="ECO:0007669"/>
    <property type="project" value="InterPro"/>
</dbReference>
<dbReference type="InterPro" id="IPR051788">
    <property type="entry name" value="MFS_Transporter"/>
</dbReference>
<evidence type="ECO:0000256" key="4">
    <source>
        <dbReference type="ARBA" id="ARBA00022692"/>
    </source>
</evidence>
<comment type="similarity">
    <text evidence="2">Belongs to the major facilitator superfamily.</text>
</comment>
<keyword evidence="6 8" id="KW-0472">Membrane</keyword>
<reference evidence="10" key="1">
    <citation type="submission" date="2020-02" db="EMBL/GenBank/DDBJ databases">
        <authorList>
            <person name="Meier V. D."/>
        </authorList>
    </citation>
    <scope>NUCLEOTIDE SEQUENCE</scope>
    <source>
        <strain evidence="10">AVDCRST_MAG77</strain>
    </source>
</reference>
<feature type="transmembrane region" description="Helical" evidence="8">
    <location>
        <begin position="386"/>
        <end position="408"/>
    </location>
</feature>
<dbReference type="InterPro" id="IPR036259">
    <property type="entry name" value="MFS_trans_sf"/>
</dbReference>
<name>A0A6J4JR10_9CHLR</name>
<feature type="transmembrane region" description="Helical" evidence="8">
    <location>
        <begin position="275"/>
        <end position="294"/>
    </location>
</feature>
<gene>
    <name evidence="10" type="ORF">AVDCRST_MAG77-4175</name>
</gene>
<evidence type="ECO:0000259" key="9">
    <source>
        <dbReference type="PROSITE" id="PS50850"/>
    </source>
</evidence>
<dbReference type="Gene3D" id="1.20.1250.20">
    <property type="entry name" value="MFS general substrate transporter like domains"/>
    <property type="match status" value="2"/>
</dbReference>
<feature type="domain" description="Major facilitator superfamily (MFS) profile" evidence="9">
    <location>
        <begin position="5"/>
        <end position="410"/>
    </location>
</feature>
<dbReference type="PROSITE" id="PS50850">
    <property type="entry name" value="MFS"/>
    <property type="match status" value="1"/>
</dbReference>
<comment type="subcellular location">
    <subcellularLocation>
        <location evidence="1">Cell membrane</location>
        <topology evidence="1">Multi-pass membrane protein</topology>
    </subcellularLocation>
</comment>
<dbReference type="InterPro" id="IPR011701">
    <property type="entry name" value="MFS"/>
</dbReference>
<feature type="region of interest" description="Disordered" evidence="7">
    <location>
        <begin position="186"/>
        <end position="207"/>
    </location>
</feature>
<feature type="transmembrane region" description="Helical" evidence="8">
    <location>
        <begin position="357"/>
        <end position="380"/>
    </location>
</feature>
<feature type="transmembrane region" description="Helical" evidence="8">
    <location>
        <begin position="237"/>
        <end position="263"/>
    </location>
</feature>
<feature type="transmembrane region" description="Helical" evidence="8">
    <location>
        <begin position="37"/>
        <end position="59"/>
    </location>
</feature>
<evidence type="ECO:0000256" key="6">
    <source>
        <dbReference type="ARBA" id="ARBA00023136"/>
    </source>
</evidence>
<feature type="transmembrane region" description="Helical" evidence="8">
    <location>
        <begin position="95"/>
        <end position="117"/>
    </location>
</feature>
<evidence type="ECO:0000256" key="2">
    <source>
        <dbReference type="ARBA" id="ARBA00008335"/>
    </source>
</evidence>
<evidence type="ECO:0000256" key="5">
    <source>
        <dbReference type="ARBA" id="ARBA00022989"/>
    </source>
</evidence>
<keyword evidence="4 8" id="KW-0812">Transmembrane</keyword>
<keyword evidence="3" id="KW-0813">Transport</keyword>
<protein>
    <recommendedName>
        <fullName evidence="9">Major facilitator superfamily (MFS) profile domain-containing protein</fullName>
    </recommendedName>
</protein>
<feature type="transmembrane region" description="Helical" evidence="8">
    <location>
        <begin position="306"/>
        <end position="325"/>
    </location>
</feature>
<evidence type="ECO:0000256" key="8">
    <source>
        <dbReference type="SAM" id="Phobius"/>
    </source>
</evidence>
<proteinExistence type="inferred from homology"/>
<evidence type="ECO:0000256" key="7">
    <source>
        <dbReference type="SAM" id="MobiDB-lite"/>
    </source>
</evidence>
<feature type="transmembrane region" description="Helical" evidence="8">
    <location>
        <begin position="71"/>
        <end position="89"/>
    </location>
</feature>
<feature type="transmembrane region" description="Helical" evidence="8">
    <location>
        <begin position="129"/>
        <end position="153"/>
    </location>
</feature>
<dbReference type="AlphaFoldDB" id="A0A6J4JR10"/>
<sequence>MPGALTALWAWLFVCLGLSIAILGPAIPELRTQFSVSLGAAGALFSVHSAGYFVGVLVAGPFADRRGRRGVTTVGAVLLALGMALAALAPNMAWFLGAMVPAGLGFAAVDVGLNAAIGDAVVDPRRRAAAMNLLHGAFPLGTLAAPAGLALAWSVGMDWRAVFVCISAITTAAAVTAMAQRGRWPERVGQQQTAGGERAGNIDSTAGSSVAAGAAPVSSARPARTNSMLVVLREARLVRLAVLIGLYVGVELGIAGWIATYLIEEFQTGEGAGALSTSVYWGGFLVGRPVLAWITHRFGPGRTLPWMMAAGLVTGLAGVLAPSALTATAAFLGTGLAVCGVFPTVMALALQDRRGDAGVVTALITAAASIGGLVLPWLVGAVADSAGIRIAMTTAVAPLLVMLPLAWASRHDGAAGESAVPAGAAGVSIHST</sequence>
<dbReference type="GO" id="GO:0005886">
    <property type="term" value="C:plasma membrane"/>
    <property type="evidence" value="ECO:0007669"/>
    <property type="project" value="UniProtKB-SubCell"/>
</dbReference>
<organism evidence="10">
    <name type="scientific">uncultured Chloroflexota bacterium</name>
    <dbReference type="NCBI Taxonomy" id="166587"/>
    <lineage>
        <taxon>Bacteria</taxon>
        <taxon>Bacillati</taxon>
        <taxon>Chloroflexota</taxon>
        <taxon>environmental samples</taxon>
    </lineage>
</organism>
<dbReference type="Pfam" id="PF07690">
    <property type="entry name" value="MFS_1"/>
    <property type="match status" value="1"/>
</dbReference>